<feature type="transmembrane region" description="Helical" evidence="1">
    <location>
        <begin position="59"/>
        <end position="86"/>
    </location>
</feature>
<evidence type="ECO:0000313" key="2">
    <source>
        <dbReference type="Proteomes" id="UP000095287"/>
    </source>
</evidence>
<dbReference type="WBParaSite" id="L893_g11538.t1">
    <property type="protein sequence ID" value="L893_g11538.t1"/>
    <property type="gene ID" value="L893_g11538"/>
</dbReference>
<proteinExistence type="predicted"/>
<accession>A0A1I7Y1N4</accession>
<sequence>MHVRLATTCIAIFCAFLGGIIPVANFLDGAKSDTAGSGLMNLVVGIMAIYGADKLRPPFLYPLIVQCVISTGILCVFLIFNIVYLIDYSFYMDHIDGFPGNASGARER</sequence>
<dbReference type="Proteomes" id="UP000095287">
    <property type="component" value="Unplaced"/>
</dbReference>
<organism evidence="2 3">
    <name type="scientific">Steinernema glaseri</name>
    <dbReference type="NCBI Taxonomy" id="37863"/>
    <lineage>
        <taxon>Eukaryota</taxon>
        <taxon>Metazoa</taxon>
        <taxon>Ecdysozoa</taxon>
        <taxon>Nematoda</taxon>
        <taxon>Chromadorea</taxon>
        <taxon>Rhabditida</taxon>
        <taxon>Tylenchina</taxon>
        <taxon>Panagrolaimomorpha</taxon>
        <taxon>Strongyloidoidea</taxon>
        <taxon>Steinernematidae</taxon>
        <taxon>Steinernema</taxon>
    </lineage>
</organism>
<evidence type="ECO:0000256" key="1">
    <source>
        <dbReference type="SAM" id="Phobius"/>
    </source>
</evidence>
<keyword evidence="1" id="KW-1133">Transmembrane helix</keyword>
<protein>
    <submittedName>
        <fullName evidence="3">Aa_trans domain-containing protein</fullName>
    </submittedName>
</protein>
<reference evidence="3" key="1">
    <citation type="submission" date="2016-11" db="UniProtKB">
        <authorList>
            <consortium name="WormBaseParasite"/>
        </authorList>
    </citation>
    <scope>IDENTIFICATION</scope>
</reference>
<name>A0A1I7Y1N4_9BILA</name>
<keyword evidence="1" id="KW-0812">Transmembrane</keyword>
<feature type="transmembrane region" description="Helical" evidence="1">
    <location>
        <begin position="36"/>
        <end position="52"/>
    </location>
</feature>
<keyword evidence="1" id="KW-0472">Membrane</keyword>
<dbReference type="AlphaFoldDB" id="A0A1I7Y1N4"/>
<evidence type="ECO:0000313" key="3">
    <source>
        <dbReference type="WBParaSite" id="L893_g11538.t1"/>
    </source>
</evidence>
<keyword evidence="2" id="KW-1185">Reference proteome</keyword>